<keyword evidence="3" id="KW-1185">Reference proteome</keyword>
<accession>A0AAP0G5K9</accession>
<organism evidence="2 3">
    <name type="scientific">Platanthera zijinensis</name>
    <dbReference type="NCBI Taxonomy" id="2320716"/>
    <lineage>
        <taxon>Eukaryota</taxon>
        <taxon>Viridiplantae</taxon>
        <taxon>Streptophyta</taxon>
        <taxon>Embryophyta</taxon>
        <taxon>Tracheophyta</taxon>
        <taxon>Spermatophyta</taxon>
        <taxon>Magnoliopsida</taxon>
        <taxon>Liliopsida</taxon>
        <taxon>Asparagales</taxon>
        <taxon>Orchidaceae</taxon>
        <taxon>Orchidoideae</taxon>
        <taxon>Orchideae</taxon>
        <taxon>Orchidinae</taxon>
        <taxon>Platanthera</taxon>
    </lineage>
</organism>
<name>A0AAP0G5K9_9ASPA</name>
<evidence type="ECO:0000313" key="3">
    <source>
        <dbReference type="Proteomes" id="UP001418222"/>
    </source>
</evidence>
<feature type="region of interest" description="Disordered" evidence="1">
    <location>
        <begin position="16"/>
        <end position="40"/>
    </location>
</feature>
<evidence type="ECO:0000313" key="2">
    <source>
        <dbReference type="EMBL" id="KAK8938605.1"/>
    </source>
</evidence>
<dbReference type="AlphaFoldDB" id="A0AAP0G5K9"/>
<reference evidence="2 3" key="1">
    <citation type="journal article" date="2022" name="Nat. Plants">
        <title>Genomes of leafy and leafless Platanthera orchids illuminate the evolution of mycoheterotrophy.</title>
        <authorList>
            <person name="Li M.H."/>
            <person name="Liu K.W."/>
            <person name="Li Z."/>
            <person name="Lu H.C."/>
            <person name="Ye Q.L."/>
            <person name="Zhang D."/>
            <person name="Wang J.Y."/>
            <person name="Li Y.F."/>
            <person name="Zhong Z.M."/>
            <person name="Liu X."/>
            <person name="Yu X."/>
            <person name="Liu D.K."/>
            <person name="Tu X.D."/>
            <person name="Liu B."/>
            <person name="Hao Y."/>
            <person name="Liao X.Y."/>
            <person name="Jiang Y.T."/>
            <person name="Sun W.H."/>
            <person name="Chen J."/>
            <person name="Chen Y.Q."/>
            <person name="Ai Y."/>
            <person name="Zhai J.W."/>
            <person name="Wu S.S."/>
            <person name="Zhou Z."/>
            <person name="Hsiao Y.Y."/>
            <person name="Wu W.L."/>
            <person name="Chen Y.Y."/>
            <person name="Lin Y.F."/>
            <person name="Hsu J.L."/>
            <person name="Li C.Y."/>
            <person name="Wang Z.W."/>
            <person name="Zhao X."/>
            <person name="Zhong W.Y."/>
            <person name="Ma X.K."/>
            <person name="Ma L."/>
            <person name="Huang J."/>
            <person name="Chen G.Z."/>
            <person name="Huang M.Z."/>
            <person name="Huang L."/>
            <person name="Peng D.H."/>
            <person name="Luo Y.B."/>
            <person name="Zou S.Q."/>
            <person name="Chen S.P."/>
            <person name="Lan S."/>
            <person name="Tsai W.C."/>
            <person name="Van de Peer Y."/>
            <person name="Liu Z.J."/>
        </authorList>
    </citation>
    <scope>NUCLEOTIDE SEQUENCE [LARGE SCALE GENOMIC DNA]</scope>
    <source>
        <strain evidence="2">Lor287</strain>
    </source>
</reference>
<protein>
    <submittedName>
        <fullName evidence="2">Uncharacterized protein</fullName>
    </submittedName>
</protein>
<dbReference type="EMBL" id="JBBWWQ010000009">
    <property type="protein sequence ID" value="KAK8938605.1"/>
    <property type="molecule type" value="Genomic_DNA"/>
</dbReference>
<sequence length="84" mass="9570">MHIRLRIRIRKSSPTHLPQITNRRPCTRETEKPTDPCLPPPIPGAFVDGIRFREWIWVALPQNFVSTISRLIASLPDASEKEGG</sequence>
<proteinExistence type="predicted"/>
<dbReference type="Proteomes" id="UP001418222">
    <property type="component" value="Unassembled WGS sequence"/>
</dbReference>
<comment type="caution">
    <text evidence="2">The sequence shown here is derived from an EMBL/GenBank/DDBJ whole genome shotgun (WGS) entry which is preliminary data.</text>
</comment>
<evidence type="ECO:0000256" key="1">
    <source>
        <dbReference type="SAM" id="MobiDB-lite"/>
    </source>
</evidence>
<gene>
    <name evidence="2" type="ORF">KSP39_PZI011515</name>
</gene>